<reference evidence="1 2" key="1">
    <citation type="submission" date="2024-09" db="EMBL/GenBank/DDBJ databases">
        <authorList>
            <person name="Sun Q."/>
            <person name="Mori K."/>
        </authorList>
    </citation>
    <scope>NUCLEOTIDE SEQUENCE [LARGE SCALE GENOMIC DNA]</scope>
    <source>
        <strain evidence="1 2">JCM 11411</strain>
    </source>
</reference>
<sequence length="147" mass="15892">MSTATFPQYRLSADVHQVNIYARYAAMGMLRSKLADSLRVLLESGVPAASELDPREIAELLTSLTFTLPDVDEHPELFAQDPTMVYMPSGAVEGAAQVVRRTGEHIQSGLLAVPAKPSAADPRAYGQSYIDVADATQDMIEQIRGGN</sequence>
<protein>
    <submittedName>
        <fullName evidence="1">Uncharacterized protein</fullName>
    </submittedName>
</protein>
<name>A0ABV5XMW3_9NOCA</name>
<evidence type="ECO:0000313" key="2">
    <source>
        <dbReference type="Proteomes" id="UP001589587"/>
    </source>
</evidence>
<comment type="caution">
    <text evidence="1">The sequence shown here is derived from an EMBL/GenBank/DDBJ whole genome shotgun (WGS) entry which is preliminary data.</text>
</comment>
<evidence type="ECO:0000313" key="1">
    <source>
        <dbReference type="EMBL" id="MFB9783823.1"/>
    </source>
</evidence>
<dbReference type="RefSeq" id="WP_165639799.1">
    <property type="nucleotide sequence ID" value="NZ_JBHMAS010000080.1"/>
</dbReference>
<accession>A0ABV5XMW3</accession>
<keyword evidence="2" id="KW-1185">Reference proteome</keyword>
<dbReference type="Proteomes" id="UP001589587">
    <property type="component" value="Unassembled WGS sequence"/>
</dbReference>
<proteinExistence type="predicted"/>
<dbReference type="EMBL" id="JBHMAS010000080">
    <property type="protein sequence ID" value="MFB9783823.1"/>
    <property type="molecule type" value="Genomic_DNA"/>
</dbReference>
<organism evidence="1 2">
    <name type="scientific">Rhodococcus baikonurensis</name>
    <dbReference type="NCBI Taxonomy" id="172041"/>
    <lineage>
        <taxon>Bacteria</taxon>
        <taxon>Bacillati</taxon>
        <taxon>Actinomycetota</taxon>
        <taxon>Actinomycetes</taxon>
        <taxon>Mycobacteriales</taxon>
        <taxon>Nocardiaceae</taxon>
        <taxon>Rhodococcus</taxon>
        <taxon>Rhodococcus erythropolis group</taxon>
    </lineage>
</organism>
<gene>
    <name evidence="1" type="ORF">ACFFQ6_29420</name>
</gene>